<protein>
    <submittedName>
        <fullName evidence="1">Unnamed protein product</fullName>
    </submittedName>
</protein>
<dbReference type="AlphaFoldDB" id="A0A9W6TBQ7"/>
<dbReference type="Proteomes" id="UP001165083">
    <property type="component" value="Unassembled WGS sequence"/>
</dbReference>
<keyword evidence="2" id="KW-1185">Reference proteome</keyword>
<accession>A0A9W6TBQ7</accession>
<evidence type="ECO:0000313" key="1">
    <source>
        <dbReference type="EMBL" id="GMF09975.1"/>
    </source>
</evidence>
<evidence type="ECO:0000313" key="2">
    <source>
        <dbReference type="Proteomes" id="UP001165083"/>
    </source>
</evidence>
<dbReference type="EMBL" id="BSXW01000026">
    <property type="protein sequence ID" value="GMF09975.1"/>
    <property type="molecule type" value="Genomic_DNA"/>
</dbReference>
<comment type="caution">
    <text evidence="1">The sequence shown here is derived from an EMBL/GenBank/DDBJ whole genome shotgun (WGS) entry which is preliminary data.</text>
</comment>
<name>A0A9W6TBQ7_9STRA</name>
<sequence>MCPDYKTDPRYRFYNGKHIESHLYEGIKPAEFYDKLENVLADQTNAFKVNIALGYDLVSLTVVILPSTGTQIWLILTYLRPLLLSTVDPISVRKLSQRSGPWSWQTR</sequence>
<gene>
    <name evidence="1" type="ORF">Plil01_000083100</name>
</gene>
<organism evidence="1 2">
    <name type="scientific">Phytophthora lilii</name>
    <dbReference type="NCBI Taxonomy" id="2077276"/>
    <lineage>
        <taxon>Eukaryota</taxon>
        <taxon>Sar</taxon>
        <taxon>Stramenopiles</taxon>
        <taxon>Oomycota</taxon>
        <taxon>Peronosporomycetes</taxon>
        <taxon>Peronosporales</taxon>
        <taxon>Peronosporaceae</taxon>
        <taxon>Phytophthora</taxon>
    </lineage>
</organism>
<reference evidence="1" key="1">
    <citation type="submission" date="2023-04" db="EMBL/GenBank/DDBJ databases">
        <title>Phytophthora lilii NBRC 32176.</title>
        <authorList>
            <person name="Ichikawa N."/>
            <person name="Sato H."/>
            <person name="Tonouchi N."/>
        </authorList>
    </citation>
    <scope>NUCLEOTIDE SEQUENCE</scope>
    <source>
        <strain evidence="1">NBRC 32176</strain>
    </source>
</reference>
<proteinExistence type="predicted"/>